<dbReference type="Proteomes" id="UP000215539">
    <property type="component" value="Chromosome 1"/>
</dbReference>
<dbReference type="Pfam" id="PF18990">
    <property type="entry name" value="DUF5723"/>
    <property type="match status" value="1"/>
</dbReference>
<reference evidence="3 5" key="1">
    <citation type="submission" date="2016-02" db="EMBL/GenBank/DDBJ databases">
        <authorList>
            <person name="Holder M.E."/>
            <person name="Ajami N.J."/>
            <person name="Petrosino J.F."/>
        </authorList>
    </citation>
    <scope>NUCLEOTIDE SEQUENCE [LARGE SCALE GENOMIC DNA]</scope>
    <source>
        <strain evidence="3 5">CCUG 32990</strain>
    </source>
</reference>
<protein>
    <recommendedName>
        <fullName evidence="2">DUF5723 domain-containing protein</fullName>
    </recommendedName>
</protein>
<dbReference type="KEGG" id="chg:AXF12_04470"/>
<proteinExistence type="predicted"/>
<evidence type="ECO:0000313" key="5">
    <source>
        <dbReference type="Proteomes" id="UP000065822"/>
    </source>
</evidence>
<gene>
    <name evidence="3" type="ORF">AXF12_04470</name>
    <name evidence="4" type="ORF">SAMEA44541418_00837</name>
</gene>
<evidence type="ECO:0000256" key="1">
    <source>
        <dbReference type="SAM" id="SignalP"/>
    </source>
</evidence>
<evidence type="ECO:0000313" key="6">
    <source>
        <dbReference type="Proteomes" id="UP000215539"/>
    </source>
</evidence>
<dbReference type="EMBL" id="LT906449">
    <property type="protein sequence ID" value="SNV06982.1"/>
    <property type="molecule type" value="Genomic_DNA"/>
</dbReference>
<dbReference type="InterPro" id="IPR043781">
    <property type="entry name" value="DUF5723"/>
</dbReference>
<dbReference type="AlphaFoldDB" id="A0AAX2GXH7"/>
<keyword evidence="5" id="KW-1185">Reference proteome</keyword>
<evidence type="ECO:0000313" key="3">
    <source>
        <dbReference type="EMBL" id="AMD84832.1"/>
    </source>
</evidence>
<evidence type="ECO:0000259" key="2">
    <source>
        <dbReference type="Pfam" id="PF18990"/>
    </source>
</evidence>
<dbReference type="RefSeq" id="WP_066428673.1">
    <property type="nucleotide sequence ID" value="NZ_CP014227.1"/>
</dbReference>
<keyword evidence="1" id="KW-0732">Signal</keyword>
<dbReference type="Proteomes" id="UP000065822">
    <property type="component" value="Chromosome"/>
</dbReference>
<accession>A0AAX2GXH7</accession>
<organism evidence="4 6">
    <name type="scientific">Capnocytophaga haemolytica</name>
    <dbReference type="NCBI Taxonomy" id="45243"/>
    <lineage>
        <taxon>Bacteria</taxon>
        <taxon>Pseudomonadati</taxon>
        <taxon>Bacteroidota</taxon>
        <taxon>Flavobacteriia</taxon>
        <taxon>Flavobacteriales</taxon>
        <taxon>Flavobacteriaceae</taxon>
        <taxon>Capnocytophaga</taxon>
    </lineage>
</organism>
<name>A0AAX2GXH7_9FLAO</name>
<evidence type="ECO:0000313" key="4">
    <source>
        <dbReference type="EMBL" id="SNV06982.1"/>
    </source>
</evidence>
<dbReference type="EMBL" id="CP014227">
    <property type="protein sequence ID" value="AMD84832.1"/>
    <property type="molecule type" value="Genomic_DNA"/>
</dbReference>
<reference evidence="4 6" key="2">
    <citation type="submission" date="2017-06" db="EMBL/GenBank/DDBJ databases">
        <authorList>
            <consortium name="Pathogen Informatics"/>
        </authorList>
    </citation>
    <scope>NUCLEOTIDE SEQUENCE [LARGE SCALE GENOMIC DNA]</scope>
    <source>
        <strain evidence="4 6">NCTC12947</strain>
    </source>
</reference>
<feature type="domain" description="DUF5723" evidence="2">
    <location>
        <begin position="40"/>
        <end position="426"/>
    </location>
</feature>
<feature type="signal peptide" evidence="1">
    <location>
        <begin position="1"/>
        <end position="18"/>
    </location>
</feature>
<sequence>MKKIIFLAFAFSGLYAEAQQSFAGVRESNFAGVYQVTANPAYMGSNKRLWDVNILSVNGDFNNNSIPLTTDLNKSFNDYTRADQQNAFLKLNELDAKVNVDVLGPSFFLRVANNHSVGIFSRIRVLGNVKDINPKLLQSMLYDYNKIDLQKPYEIDINNQEVIANAFSEIGLSWAGELYFSENSVVKAGASIKIVRGAGNLYAGFHDFNGTATLRPDPVNQKVYLDINSAGGTFEVLNGGTDFIEDFNANKLFRSEATTVGLDLGAIYEWRREGCPTCHNLPYDLRIGVSLMDIGRISYNANNESYRYTLPNQQISIDLDELSQDELTKAIGNRPKGVRGKLKSSLPTTFNASVDYRIVNGFYANFSSQFNLAGKKSEVYSAVYANEFTLTPRFDSNSFGAYLPISYNEMSKAHVGLALRLGPLTLGSSTLLSNAFGKEAKELNFFVGLRFGHMSFYNNND</sequence>
<feature type="chain" id="PRO_5043869741" description="DUF5723 domain-containing protein" evidence="1">
    <location>
        <begin position="19"/>
        <end position="461"/>
    </location>
</feature>